<accession>A0A1M5SEU7</accession>
<protein>
    <submittedName>
        <fullName evidence="5">Sulfonate transport system ATP-binding protein</fullName>
    </submittedName>
</protein>
<dbReference type="Proteomes" id="UP000184526">
    <property type="component" value="Unassembled WGS sequence"/>
</dbReference>
<evidence type="ECO:0000256" key="3">
    <source>
        <dbReference type="ARBA" id="ARBA00022840"/>
    </source>
</evidence>
<dbReference type="InterPro" id="IPR017871">
    <property type="entry name" value="ABC_transporter-like_CS"/>
</dbReference>
<dbReference type="GO" id="GO:0016887">
    <property type="term" value="F:ATP hydrolysis activity"/>
    <property type="evidence" value="ECO:0007669"/>
    <property type="project" value="InterPro"/>
</dbReference>
<dbReference type="STRING" id="1121306.SAMN02745196_00141"/>
<evidence type="ECO:0000256" key="1">
    <source>
        <dbReference type="ARBA" id="ARBA00022448"/>
    </source>
</evidence>
<dbReference type="InterPro" id="IPR027417">
    <property type="entry name" value="P-loop_NTPase"/>
</dbReference>
<dbReference type="RefSeq" id="WP_072829032.1">
    <property type="nucleotide sequence ID" value="NZ_FQXP01000003.1"/>
</dbReference>
<dbReference type="PANTHER" id="PTHR42788">
    <property type="entry name" value="TAURINE IMPORT ATP-BINDING PROTEIN-RELATED"/>
    <property type="match status" value="1"/>
</dbReference>
<dbReference type="PROSITE" id="PS50893">
    <property type="entry name" value="ABC_TRANSPORTER_2"/>
    <property type="match status" value="1"/>
</dbReference>
<evidence type="ECO:0000256" key="2">
    <source>
        <dbReference type="ARBA" id="ARBA00022741"/>
    </source>
</evidence>
<name>A0A1M5SEU7_9CLOT</name>
<keyword evidence="2" id="KW-0547">Nucleotide-binding</keyword>
<dbReference type="CDD" id="cd03293">
    <property type="entry name" value="ABC_NrtD_SsuB_transporters"/>
    <property type="match status" value="1"/>
</dbReference>
<gene>
    <name evidence="5" type="ORF">SAMN02745196_00141</name>
</gene>
<dbReference type="EMBL" id="FQXP01000003">
    <property type="protein sequence ID" value="SHH36965.1"/>
    <property type="molecule type" value="Genomic_DNA"/>
</dbReference>
<dbReference type="InterPro" id="IPR003439">
    <property type="entry name" value="ABC_transporter-like_ATP-bd"/>
</dbReference>
<proteinExistence type="predicted"/>
<dbReference type="GO" id="GO:0005524">
    <property type="term" value="F:ATP binding"/>
    <property type="evidence" value="ECO:0007669"/>
    <property type="project" value="UniProtKB-KW"/>
</dbReference>
<keyword evidence="6" id="KW-1185">Reference proteome</keyword>
<evidence type="ECO:0000313" key="6">
    <source>
        <dbReference type="Proteomes" id="UP000184526"/>
    </source>
</evidence>
<dbReference type="AlphaFoldDB" id="A0A1M5SEU7"/>
<dbReference type="InterPro" id="IPR003593">
    <property type="entry name" value="AAA+_ATPase"/>
</dbReference>
<feature type="domain" description="ABC transporter" evidence="4">
    <location>
        <begin position="27"/>
        <end position="259"/>
    </location>
</feature>
<dbReference type="PROSITE" id="PS00211">
    <property type="entry name" value="ABC_TRANSPORTER_1"/>
    <property type="match status" value="1"/>
</dbReference>
<keyword evidence="1" id="KW-0813">Transport</keyword>
<reference evidence="5 6" key="1">
    <citation type="submission" date="2016-11" db="EMBL/GenBank/DDBJ databases">
        <authorList>
            <person name="Jaros S."/>
            <person name="Januszkiewicz K."/>
            <person name="Wedrychowicz H."/>
        </authorList>
    </citation>
    <scope>NUCLEOTIDE SEQUENCE [LARGE SCALE GENOMIC DNA]</scope>
    <source>
        <strain evidence="5 6">DSM 3089</strain>
    </source>
</reference>
<sequence length="271" mass="30980">MNNEYIDNVKLIDKENKEIFTRKVEILKCNAIHKSFQVDSKSVLVLKDINFTIKQGESIVLLGASGCGKSTLLRLIAGLDTEYEGDLFFHDEKIKGTSVKRGMAFQEPRLFPWLTIEENIEFGLKKDLEKCQKKIVVEEHMELVGLNKFKNALPHQLSGGMQQRVSIARALVNKPEILLLDEPFGALDALTRTNMQKELLKIWAREKITMILVTHDIEEAILLADRIFVMTPLPGTIAEIINVDIDKNDKFTSKRILELKNYIYNKFFSGN</sequence>
<dbReference type="PANTHER" id="PTHR42788:SF13">
    <property type="entry name" value="ALIPHATIC SULFONATES IMPORT ATP-BINDING PROTEIN SSUB"/>
    <property type="match status" value="1"/>
</dbReference>
<keyword evidence="3 5" id="KW-0067">ATP-binding</keyword>
<dbReference type="Gene3D" id="3.40.50.300">
    <property type="entry name" value="P-loop containing nucleotide triphosphate hydrolases"/>
    <property type="match status" value="1"/>
</dbReference>
<dbReference type="Pfam" id="PF00005">
    <property type="entry name" value="ABC_tran"/>
    <property type="match status" value="1"/>
</dbReference>
<dbReference type="OrthoDB" id="9801958at2"/>
<organism evidence="5 6">
    <name type="scientific">Clostridium collagenovorans DSM 3089</name>
    <dbReference type="NCBI Taxonomy" id="1121306"/>
    <lineage>
        <taxon>Bacteria</taxon>
        <taxon>Bacillati</taxon>
        <taxon>Bacillota</taxon>
        <taxon>Clostridia</taxon>
        <taxon>Eubacteriales</taxon>
        <taxon>Clostridiaceae</taxon>
        <taxon>Clostridium</taxon>
    </lineage>
</organism>
<dbReference type="SMART" id="SM00382">
    <property type="entry name" value="AAA"/>
    <property type="match status" value="1"/>
</dbReference>
<evidence type="ECO:0000313" key="5">
    <source>
        <dbReference type="EMBL" id="SHH36965.1"/>
    </source>
</evidence>
<dbReference type="SUPFAM" id="SSF52540">
    <property type="entry name" value="P-loop containing nucleoside triphosphate hydrolases"/>
    <property type="match status" value="1"/>
</dbReference>
<dbReference type="InterPro" id="IPR050166">
    <property type="entry name" value="ABC_transporter_ATP-bind"/>
</dbReference>
<evidence type="ECO:0000259" key="4">
    <source>
        <dbReference type="PROSITE" id="PS50893"/>
    </source>
</evidence>